<protein>
    <submittedName>
        <fullName evidence="3">T9SS type B sorting domain-containing protein</fullName>
    </submittedName>
</protein>
<evidence type="ECO:0000313" key="4">
    <source>
        <dbReference type="Proteomes" id="UP000279600"/>
    </source>
</evidence>
<dbReference type="KEGG" id="noj:EJ995_12200"/>
<evidence type="ECO:0000256" key="1">
    <source>
        <dbReference type="ARBA" id="ARBA00022737"/>
    </source>
</evidence>
<evidence type="ECO:0000259" key="2">
    <source>
        <dbReference type="PROSITE" id="PS50825"/>
    </source>
</evidence>
<dbReference type="EMBL" id="CP034549">
    <property type="protein sequence ID" value="AZQ44948.1"/>
    <property type="molecule type" value="Genomic_DNA"/>
</dbReference>
<sequence length="929" mass="102745">MSEKSIARDSMAVTHKSLVIRTTNIITCPADVIVDAEEGKCGATVNFPDATSNVSPSEEIVMIFNGENVFDSPYIENGMRLDGNDGSHIDAPWPIPCDNRKGALIHANTGNTWTYNGGDPFTPLRFIACTTNMKFTTGCGATFIPQQTGEVEFPDTPEWQNITSMIWEQQGDNADASIDNFRFIATPVKQQPGLESGCFFPVGTTPVTFISTDENGAETECTFNVIVRDVESPVYEVQDIEIDLGDDNSATIDANDVIIDTPTDNCAVDTITLSQSTFTCSDQGKTIIDVTVTDINGNETVKQVNINVNSNATDFPTLEEIEDQAACDTYVLPALKGDNLSGNQAYYTEPGGQGDRYEIGEELSHDSFPFYPARLYAYDNPSGSACFAQKSFQLSIDATPVINTIDDVQDCETYVLPVITGENITAAAAYYTLPDGGGTRYDIGSTITNEDFENPTILYAYDRTASGGCMAQQSFEIALNACPIQVTIDASDDILCANESQSVTLNAQPQPDEPVGTYTYQWNIVGSEEILSTDQSIEILPEETTEYHVIVIDTGASAGFDRASASITINVENAPTALIPDIINLCDNSDDIVGEETLQFVDYNNLFHANHTRFEIDYYNTMDDAVSDRNRLPESTTILAGETTFYTRITNRNTRCYDTSMITFSLDTMPLISLPEEYSVCINKATGTASDPVTISVDLPVADYDFVWTREYNGLREVLETTENRLVTNDLGIYKVDITSFLTGCSTQSQTLIRESSQPVDLEIESDFVTSLDSHEITIILEDLGDQPSRYQVRLEDGEWFDMDRRGNAYEYTFDRIQTDDGLQEVTVRDLQGCYYKQQELITIGVPQFFTPNGDGYNDTWNIRGGKNLDPSSQLLLYDRYGKLLVELEINGNGWDGTYNGEPLPSTDYWYTLTTANNKMTRGHFALKR</sequence>
<feature type="domain" description="HYR" evidence="2">
    <location>
        <begin position="129"/>
        <end position="229"/>
    </location>
</feature>
<gene>
    <name evidence="3" type="ORF">EJ995_12200</name>
</gene>
<dbReference type="RefSeq" id="WP_126448663.1">
    <property type="nucleotide sequence ID" value="NZ_CP034549.1"/>
</dbReference>
<dbReference type="AlphaFoldDB" id="A0A3S9N0M8"/>
<keyword evidence="1" id="KW-0677">Repeat</keyword>
<dbReference type="PANTHER" id="PTHR46343">
    <property type="entry name" value="HYR DOMAIN-CONTAINING PROTEIN"/>
    <property type="match status" value="1"/>
</dbReference>
<dbReference type="InterPro" id="IPR026341">
    <property type="entry name" value="T9SS_type_B"/>
</dbReference>
<name>A0A3S9N0M8_9FLAO</name>
<dbReference type="OrthoDB" id="2582440at2"/>
<dbReference type="InterPro" id="IPR043555">
    <property type="entry name" value="SRPX-like"/>
</dbReference>
<evidence type="ECO:0000313" key="3">
    <source>
        <dbReference type="EMBL" id="AZQ44948.1"/>
    </source>
</evidence>
<reference evidence="3 4" key="1">
    <citation type="submission" date="2018-12" db="EMBL/GenBank/DDBJ databases">
        <title>Complete genome of Nonlabens sp. MJ115.</title>
        <authorList>
            <person name="Choi H.S."/>
            <person name="Jung J."/>
        </authorList>
    </citation>
    <scope>NUCLEOTIDE SEQUENCE [LARGE SCALE GENOMIC DNA]</scope>
    <source>
        <strain evidence="3 4">MJ115</strain>
    </source>
</reference>
<dbReference type="InterPro" id="IPR003410">
    <property type="entry name" value="HYR_dom"/>
</dbReference>
<proteinExistence type="predicted"/>
<dbReference type="NCBIfam" id="TIGR04131">
    <property type="entry name" value="Bac_Flav_CTERM"/>
    <property type="match status" value="1"/>
</dbReference>
<keyword evidence="4" id="KW-1185">Reference proteome</keyword>
<dbReference type="Pfam" id="PF13585">
    <property type="entry name" value="CHU_C"/>
    <property type="match status" value="1"/>
</dbReference>
<dbReference type="Pfam" id="PF02494">
    <property type="entry name" value="HYR"/>
    <property type="match status" value="1"/>
</dbReference>
<dbReference type="PANTHER" id="PTHR46343:SF2">
    <property type="entry name" value="SUSHI_VON WILLEBRAND FACTOR TYPE A_EGF_PENTRAXIN DOMAIN-CONTAINING 1"/>
    <property type="match status" value="1"/>
</dbReference>
<dbReference type="PROSITE" id="PS50825">
    <property type="entry name" value="HYR"/>
    <property type="match status" value="1"/>
</dbReference>
<organism evidence="3 4">
    <name type="scientific">Nonlabens ponticola</name>
    <dbReference type="NCBI Taxonomy" id="2496866"/>
    <lineage>
        <taxon>Bacteria</taxon>
        <taxon>Pseudomonadati</taxon>
        <taxon>Bacteroidota</taxon>
        <taxon>Flavobacteriia</taxon>
        <taxon>Flavobacteriales</taxon>
        <taxon>Flavobacteriaceae</taxon>
        <taxon>Nonlabens</taxon>
    </lineage>
</organism>
<dbReference type="Proteomes" id="UP000279600">
    <property type="component" value="Chromosome"/>
</dbReference>
<accession>A0A3S9N0M8</accession>